<dbReference type="SUPFAM" id="SSF55816">
    <property type="entry name" value="5'-nucleotidase (syn. UDP-sugar hydrolase), C-terminal domain"/>
    <property type="match status" value="1"/>
</dbReference>
<dbReference type="EMBL" id="VDGG01000003">
    <property type="protein sequence ID" value="TQR18335.1"/>
    <property type="molecule type" value="Genomic_DNA"/>
</dbReference>
<dbReference type="GO" id="GO:0016787">
    <property type="term" value="F:hydrolase activity"/>
    <property type="evidence" value="ECO:0007669"/>
    <property type="project" value="UniProtKB-KW"/>
</dbReference>
<dbReference type="InterPro" id="IPR029052">
    <property type="entry name" value="Metallo-depent_PP-like"/>
</dbReference>
<dbReference type="SUPFAM" id="SSF56300">
    <property type="entry name" value="Metallo-dependent phosphatases"/>
    <property type="match status" value="1"/>
</dbReference>
<dbReference type="Gene3D" id="3.90.780.10">
    <property type="entry name" value="5'-Nucleotidase, C-terminal domain"/>
    <property type="match status" value="1"/>
</dbReference>
<keyword evidence="2" id="KW-0378">Hydrolase</keyword>
<keyword evidence="7" id="KW-1185">Reference proteome</keyword>
<feature type="compositionally biased region" description="Low complexity" evidence="3">
    <location>
        <begin position="138"/>
        <end position="156"/>
    </location>
</feature>
<dbReference type="GO" id="GO:0000166">
    <property type="term" value="F:nucleotide binding"/>
    <property type="evidence" value="ECO:0007669"/>
    <property type="project" value="UniProtKB-KW"/>
</dbReference>
<comment type="caution">
    <text evidence="6">The sequence shown here is derived from an EMBL/GenBank/DDBJ whole genome shotgun (WGS) entry which is preliminary data.</text>
</comment>
<dbReference type="PRINTS" id="PR01607">
    <property type="entry name" value="APYRASEFAMLY"/>
</dbReference>
<keyword evidence="2" id="KW-0547">Nucleotide-binding</keyword>
<evidence type="ECO:0000259" key="4">
    <source>
        <dbReference type="Pfam" id="PF00149"/>
    </source>
</evidence>
<dbReference type="PANTHER" id="PTHR11575:SF24">
    <property type="entry name" value="5'-NUCLEOTIDASE"/>
    <property type="match status" value="1"/>
</dbReference>
<dbReference type="Gene3D" id="1.20.58.780">
    <property type="match status" value="1"/>
</dbReference>
<feature type="region of interest" description="Disordered" evidence="3">
    <location>
        <begin position="128"/>
        <end position="157"/>
    </location>
</feature>
<reference evidence="6 7" key="1">
    <citation type="submission" date="2019-05" db="EMBL/GenBank/DDBJ databases">
        <title>Psychrobacillus vulpis sp. nov., a new species isolated from feces of a red fox that inhabits in The Tablas de Daimiel Natural Park, Albacete, Spain.</title>
        <authorList>
            <person name="Rodriguez M."/>
            <person name="Reina J.C."/>
            <person name="Bejar V."/>
            <person name="Llamas I."/>
        </authorList>
    </citation>
    <scope>NUCLEOTIDE SEQUENCE [LARGE SCALE GENOMIC DNA]</scope>
    <source>
        <strain evidence="6 7">NHI-2</strain>
    </source>
</reference>
<feature type="domain" description="Calcineurin-like phosphoesterase" evidence="4">
    <location>
        <begin position="162"/>
        <end position="381"/>
    </location>
</feature>
<dbReference type="Gene3D" id="3.60.21.10">
    <property type="match status" value="1"/>
</dbReference>
<dbReference type="Pfam" id="PF02872">
    <property type="entry name" value="5_nucleotid_C"/>
    <property type="match status" value="1"/>
</dbReference>
<dbReference type="PANTHER" id="PTHR11575">
    <property type="entry name" value="5'-NUCLEOTIDASE-RELATED"/>
    <property type="match status" value="1"/>
</dbReference>
<evidence type="ECO:0000313" key="6">
    <source>
        <dbReference type="EMBL" id="TQR18335.1"/>
    </source>
</evidence>
<proteinExistence type="inferred from homology"/>
<protein>
    <submittedName>
        <fullName evidence="6">Bifunctional metallophosphatase/5'-nucleotidase</fullName>
    </submittedName>
</protein>
<feature type="domain" description="5'-Nucleotidase C-terminal" evidence="5">
    <location>
        <begin position="482"/>
        <end position="633"/>
    </location>
</feature>
<dbReference type="GO" id="GO:0009166">
    <property type="term" value="P:nucleotide catabolic process"/>
    <property type="evidence" value="ECO:0007669"/>
    <property type="project" value="InterPro"/>
</dbReference>
<accession>A0A544TLP5</accession>
<dbReference type="Proteomes" id="UP000318937">
    <property type="component" value="Unassembled WGS sequence"/>
</dbReference>
<name>A0A544TLP5_9BACI</name>
<comment type="similarity">
    <text evidence="2">Belongs to the 5'-nucleotidase family.</text>
</comment>
<evidence type="ECO:0000256" key="2">
    <source>
        <dbReference type="RuleBase" id="RU362119"/>
    </source>
</evidence>
<dbReference type="OrthoDB" id="9801679at2"/>
<dbReference type="InterPro" id="IPR008334">
    <property type="entry name" value="5'-Nucleotdase_C"/>
</dbReference>
<evidence type="ECO:0000256" key="3">
    <source>
        <dbReference type="SAM" id="MobiDB-lite"/>
    </source>
</evidence>
<dbReference type="InterPro" id="IPR036907">
    <property type="entry name" value="5'-Nucleotdase_C_sf"/>
</dbReference>
<gene>
    <name evidence="6" type="ORF">FG383_02085</name>
</gene>
<dbReference type="InterPro" id="IPR004843">
    <property type="entry name" value="Calcineurin-like_PHP"/>
</dbReference>
<evidence type="ECO:0000259" key="5">
    <source>
        <dbReference type="Pfam" id="PF02872"/>
    </source>
</evidence>
<sequence>MADIKKAEADKDWAEVEKQYHKLSVQLKSRTAILYRFSGKAARDLLLDLYKEPANQKREQLMVPVTIYMKVQEADKLLAEGKKEEAAKVLESIIPLQNKVPSLSALPMLKELLDEVIVVAKKAGIEVIPNPTTPTTPPTSGGNSDGGNSDSGNSGSRNFKLSIMHVNDIHANTDKAPKLVTAVKEVRTQKPDALLLNAGDVFSGTLYFNEFLGQADLEFMNLMKVDAMTFGNHEFDLGSSPEGHKALVDFIKAAKFPFVSANVDFSQDELFTGLFNTKVSSTPEKGNIYTGIVKEVKGEKVGIFGLTTAETADIASPGKITFSNYIEDAKKMVAEFEAMGVNKIVALTHIGHDDNAAMDNDLELASNVDGIDVIVGGHSHTQLDKPVVVEKDEIGQAKDKTIIVQAYQYSDFLGTLDVEFDKKGVVVKHDGKLIKTADKVEDAEAAELLKKYSSKVKEIEEEEIGVTLVNALETPRDSGNPSKPSVRKNETILGNLITDGMLAKAKQYNEDVIMAFQNGGGIRETIPAGSITVGQVIKVLPFGNTLATMDLTGAELKQAFEISFKSLPGENGGFLHVAGGKVKYDSSKPTGQRVVSITYLDGDKYTAIEDNKTYTIATNAFTAKGGDSYDVFAKAYVDGRVTDLGLSDWENLREHLISLETIPTEIEGRIVDVAGTTIIAAEDFSGTSAAPKVYESNVSVNVANISKLENVTVKGNLTLTGTPSGKVSFENISVEGNFDLSGLEGDIDLHGITVTGETTL</sequence>
<keyword evidence="1" id="KW-0732">Signal</keyword>
<evidence type="ECO:0000313" key="7">
    <source>
        <dbReference type="Proteomes" id="UP000318937"/>
    </source>
</evidence>
<dbReference type="Pfam" id="PF00149">
    <property type="entry name" value="Metallophos"/>
    <property type="match status" value="1"/>
</dbReference>
<evidence type="ECO:0000256" key="1">
    <source>
        <dbReference type="ARBA" id="ARBA00022729"/>
    </source>
</evidence>
<organism evidence="6 7">
    <name type="scientific">Psychrobacillus soli</name>
    <dbReference type="NCBI Taxonomy" id="1543965"/>
    <lineage>
        <taxon>Bacteria</taxon>
        <taxon>Bacillati</taxon>
        <taxon>Bacillota</taxon>
        <taxon>Bacilli</taxon>
        <taxon>Bacillales</taxon>
        <taxon>Bacillaceae</taxon>
        <taxon>Psychrobacillus</taxon>
    </lineage>
</organism>
<dbReference type="AlphaFoldDB" id="A0A544TLP5"/>
<dbReference type="InterPro" id="IPR006179">
    <property type="entry name" value="5_nucleotidase/apyrase"/>
</dbReference>